<dbReference type="Proteomes" id="UP000053555">
    <property type="component" value="Unassembled WGS sequence"/>
</dbReference>
<protein>
    <submittedName>
        <fullName evidence="1">Uncharacterized protein</fullName>
    </submittedName>
</protein>
<proteinExistence type="predicted"/>
<evidence type="ECO:0000313" key="1">
    <source>
        <dbReference type="EMBL" id="KHN19587.1"/>
    </source>
</evidence>
<dbReference type="AlphaFoldDB" id="A0A0B2QII4"/>
<accession>A0A0B2QII4</accession>
<gene>
    <name evidence="1" type="ORF">glysoja_032362</name>
</gene>
<dbReference type="SUPFAM" id="SSF54001">
    <property type="entry name" value="Cysteine proteinases"/>
    <property type="match status" value="1"/>
</dbReference>
<sequence>MSQKGDNVSALAHFDLNVLGARVSTKESNAEIAVNPFGEEHVGYDLAITLNKVAKAAELNNDVAEQDPLRELIKTLIDIYNKPVKFVWDVSQFGIPNVDSSLFLTYTDVREITSGDKCLNIAILQLWTMYMNEWSNSLGQQLVYGFLEPQSIHNAKDRRGQCEEYIQKWLKELQRQLYLGAYLNHAFKKLNMTADGKDPQTAPQWIELKTNVQRRGYKCGYYVMHWMWNIIGAELKSDWSMWFDNGTSLDTEAITTLHKKWAAYFLKLRTIQCTKQ</sequence>
<name>A0A0B2QII4_GLYSO</name>
<organism evidence="1">
    <name type="scientific">Glycine soja</name>
    <name type="common">Wild soybean</name>
    <dbReference type="NCBI Taxonomy" id="3848"/>
    <lineage>
        <taxon>Eukaryota</taxon>
        <taxon>Viridiplantae</taxon>
        <taxon>Streptophyta</taxon>
        <taxon>Embryophyta</taxon>
        <taxon>Tracheophyta</taxon>
        <taxon>Spermatophyta</taxon>
        <taxon>Magnoliopsida</taxon>
        <taxon>eudicotyledons</taxon>
        <taxon>Gunneridae</taxon>
        <taxon>Pentapetalae</taxon>
        <taxon>rosids</taxon>
        <taxon>fabids</taxon>
        <taxon>Fabales</taxon>
        <taxon>Fabaceae</taxon>
        <taxon>Papilionoideae</taxon>
        <taxon>50 kb inversion clade</taxon>
        <taxon>NPAAA clade</taxon>
        <taxon>indigoferoid/millettioid clade</taxon>
        <taxon>Phaseoleae</taxon>
        <taxon>Glycine</taxon>
        <taxon>Glycine subgen. Soja</taxon>
    </lineage>
</organism>
<reference evidence="1" key="1">
    <citation type="submission" date="2014-07" db="EMBL/GenBank/DDBJ databases">
        <title>Identification of a novel salt tolerance gene in wild soybean by whole-genome sequencing.</title>
        <authorList>
            <person name="Lam H.-M."/>
            <person name="Qi X."/>
            <person name="Li M.-W."/>
            <person name="Liu X."/>
            <person name="Xie M."/>
            <person name="Ni M."/>
            <person name="Xu X."/>
        </authorList>
    </citation>
    <scope>NUCLEOTIDE SEQUENCE [LARGE SCALE GENOMIC DNA]</scope>
    <source>
        <tissue evidence="1">Root</tissue>
    </source>
</reference>
<dbReference type="EMBL" id="KN659011">
    <property type="protein sequence ID" value="KHN19587.1"/>
    <property type="molecule type" value="Genomic_DNA"/>
</dbReference>
<dbReference type="InterPro" id="IPR038765">
    <property type="entry name" value="Papain-like_cys_pep_sf"/>
</dbReference>